<feature type="transmembrane region" description="Helical" evidence="6">
    <location>
        <begin position="270"/>
        <end position="287"/>
    </location>
</feature>
<dbReference type="PANTHER" id="PTHR43124">
    <property type="entry name" value="PURINE EFFLUX PUMP PBUE"/>
    <property type="match status" value="1"/>
</dbReference>
<dbReference type="SUPFAM" id="SSF103473">
    <property type="entry name" value="MFS general substrate transporter"/>
    <property type="match status" value="1"/>
</dbReference>
<dbReference type="PROSITE" id="PS50850">
    <property type="entry name" value="MFS"/>
    <property type="match status" value="1"/>
</dbReference>
<comment type="subcellular location">
    <subcellularLocation>
        <location evidence="1">Cell membrane</location>
        <topology evidence="1">Multi-pass membrane protein</topology>
    </subcellularLocation>
</comment>
<accession>A0AB39XRB2</accession>
<feature type="transmembrane region" description="Helical" evidence="6">
    <location>
        <begin position="73"/>
        <end position="92"/>
    </location>
</feature>
<feature type="transmembrane region" description="Helical" evidence="6">
    <location>
        <begin position="98"/>
        <end position="116"/>
    </location>
</feature>
<dbReference type="RefSeq" id="WP_369724166.1">
    <property type="nucleotide sequence ID" value="NZ_CP165734.1"/>
</dbReference>
<feature type="transmembrane region" description="Helical" evidence="6">
    <location>
        <begin position="293"/>
        <end position="314"/>
    </location>
</feature>
<dbReference type="InterPro" id="IPR020846">
    <property type="entry name" value="MFS_dom"/>
</dbReference>
<dbReference type="EMBL" id="CP165734">
    <property type="protein sequence ID" value="XDV59391.1"/>
    <property type="molecule type" value="Genomic_DNA"/>
</dbReference>
<organism evidence="8">
    <name type="scientific">Bradyrhizobium sp. LLZ17</name>
    <dbReference type="NCBI Taxonomy" id="3239388"/>
    <lineage>
        <taxon>Bacteria</taxon>
        <taxon>Pseudomonadati</taxon>
        <taxon>Pseudomonadota</taxon>
        <taxon>Alphaproteobacteria</taxon>
        <taxon>Hyphomicrobiales</taxon>
        <taxon>Nitrobacteraceae</taxon>
        <taxon>Bradyrhizobium</taxon>
    </lineage>
</organism>
<evidence type="ECO:0000256" key="4">
    <source>
        <dbReference type="ARBA" id="ARBA00022989"/>
    </source>
</evidence>
<name>A0AB39XRB2_9BRAD</name>
<keyword evidence="2" id="KW-1003">Cell membrane</keyword>
<evidence type="ECO:0000256" key="3">
    <source>
        <dbReference type="ARBA" id="ARBA00022692"/>
    </source>
</evidence>
<evidence type="ECO:0000256" key="1">
    <source>
        <dbReference type="ARBA" id="ARBA00004651"/>
    </source>
</evidence>
<dbReference type="InterPro" id="IPR011701">
    <property type="entry name" value="MFS"/>
</dbReference>
<feature type="transmembrane region" description="Helical" evidence="6">
    <location>
        <begin position="43"/>
        <end position="61"/>
    </location>
</feature>
<reference evidence="8" key="1">
    <citation type="submission" date="2024-08" db="EMBL/GenBank/DDBJ databases">
        <authorList>
            <person name="Chaddad Z."/>
            <person name="Lamrabet M."/>
            <person name="Bouhnik O."/>
            <person name="Alami S."/>
            <person name="Wipf D."/>
            <person name="Courty P.E."/>
            <person name="Missbah El Idrissi M."/>
        </authorList>
    </citation>
    <scope>NUCLEOTIDE SEQUENCE</scope>
    <source>
        <strain evidence="8">LLZ17</strain>
    </source>
</reference>
<feature type="transmembrane region" description="Helical" evidence="6">
    <location>
        <begin position="202"/>
        <end position="232"/>
    </location>
</feature>
<feature type="transmembrane region" description="Helical" evidence="6">
    <location>
        <begin position="128"/>
        <end position="150"/>
    </location>
</feature>
<feature type="transmembrane region" description="Helical" evidence="6">
    <location>
        <begin position="244"/>
        <end position="263"/>
    </location>
</feature>
<proteinExistence type="predicted"/>
<feature type="transmembrane region" description="Helical" evidence="6">
    <location>
        <begin position="355"/>
        <end position="377"/>
    </location>
</feature>
<evidence type="ECO:0000259" key="7">
    <source>
        <dbReference type="PROSITE" id="PS50850"/>
    </source>
</evidence>
<keyword evidence="4 6" id="KW-1133">Transmembrane helix</keyword>
<evidence type="ECO:0000256" key="2">
    <source>
        <dbReference type="ARBA" id="ARBA00022475"/>
    </source>
</evidence>
<dbReference type="InterPro" id="IPR036259">
    <property type="entry name" value="MFS_trans_sf"/>
</dbReference>
<dbReference type="PANTHER" id="PTHR43124:SF3">
    <property type="entry name" value="CHLORAMPHENICOL EFFLUX PUMP RV0191"/>
    <property type="match status" value="1"/>
</dbReference>
<dbReference type="GO" id="GO:0022857">
    <property type="term" value="F:transmembrane transporter activity"/>
    <property type="evidence" value="ECO:0007669"/>
    <property type="project" value="InterPro"/>
</dbReference>
<sequence>MAQRWKILAVLFVVRLSMAFQFQSVASLSPAMIKTYGVGFGDIGVLISLYLAPGIAFALPGGEIGRRFGDKRVVLAGLALMTAGGLLMAFAPSWGLQIAGRVVAGIGGVVLNALMSKMVTDWFAGREIATAMAIFVNSWPAGIALCLFLLPTIAAASGITTALLVTAAFCALGFLLLAALYQPPLRDDTAVRTPAAWPSQAATRAMIVAGAIWGLFNAALGMVFGFGTILLVERGWSLPAAGSATSLVLWIVSLSVPFGGVLADRTGKHIEIMLVGFALFAVALVIATRTDAVIPVFVALGLVGGLSAGPIMSLPARVLTPPVRAVGIGIHFTLFYAFAVAAPVIAGAFSSRVGTAGAAFDLGAFMLALCFPAYWIFNRLAPRKAHAH</sequence>
<evidence type="ECO:0000256" key="5">
    <source>
        <dbReference type="ARBA" id="ARBA00023136"/>
    </source>
</evidence>
<dbReference type="AlphaFoldDB" id="A0AB39XRB2"/>
<protein>
    <submittedName>
        <fullName evidence="8">CynX/NimT family MFS transporter</fullName>
    </submittedName>
</protein>
<evidence type="ECO:0000313" key="8">
    <source>
        <dbReference type="EMBL" id="XDV59391.1"/>
    </source>
</evidence>
<feature type="domain" description="Major facilitator superfamily (MFS) profile" evidence="7">
    <location>
        <begin position="7"/>
        <end position="381"/>
    </location>
</feature>
<keyword evidence="3 6" id="KW-0812">Transmembrane</keyword>
<dbReference type="GO" id="GO:0005886">
    <property type="term" value="C:plasma membrane"/>
    <property type="evidence" value="ECO:0007669"/>
    <property type="project" value="UniProtKB-SubCell"/>
</dbReference>
<feature type="transmembrane region" description="Helical" evidence="6">
    <location>
        <begin position="156"/>
        <end position="181"/>
    </location>
</feature>
<evidence type="ECO:0000256" key="6">
    <source>
        <dbReference type="SAM" id="Phobius"/>
    </source>
</evidence>
<dbReference type="InterPro" id="IPR050189">
    <property type="entry name" value="MFS_Efflux_Transporters"/>
</dbReference>
<keyword evidence="5 6" id="KW-0472">Membrane</keyword>
<gene>
    <name evidence="8" type="ORF">AB8Z38_08320</name>
</gene>
<feature type="transmembrane region" description="Helical" evidence="6">
    <location>
        <begin position="326"/>
        <end position="349"/>
    </location>
</feature>
<dbReference type="Pfam" id="PF07690">
    <property type="entry name" value="MFS_1"/>
    <property type="match status" value="1"/>
</dbReference>
<dbReference type="Gene3D" id="1.20.1250.20">
    <property type="entry name" value="MFS general substrate transporter like domains"/>
    <property type="match status" value="2"/>
</dbReference>